<dbReference type="Proteomes" id="UP000280188">
    <property type="component" value="Chromosome"/>
</dbReference>
<dbReference type="KEGG" id="afj:AFERRID_01290"/>
<evidence type="ECO:0000313" key="1">
    <source>
        <dbReference type="EMBL" id="BBF63911.1"/>
    </source>
</evidence>
<reference evidence="1 2" key="1">
    <citation type="journal article" date="2018" name="Microbiol. Resour. Announc.">
        <title>Complete Genome Sequence of Acidithiobacillus ferridurans JCM 18981.</title>
        <authorList>
            <person name="Miyauchi T."/>
            <person name="Kouzuma A."/>
            <person name="Abe T."/>
            <person name="Watanabe K."/>
        </authorList>
    </citation>
    <scope>NUCLEOTIDE SEQUENCE [LARGE SCALE GENOMIC DNA]</scope>
    <source>
        <strain evidence="2">ATCC 33020 / DSM 29468 / JCM 18981 / 11Fe</strain>
    </source>
</reference>
<sequence>MKAYEEMDEAEALLEDWALLFPQNLSDEAAAALSQFVTALSSLIESRYGRQISHYRHHPPPQAQKEPF</sequence>
<dbReference type="EMBL" id="AP018795">
    <property type="protein sequence ID" value="BBF63911.1"/>
    <property type="molecule type" value="Genomic_DNA"/>
</dbReference>
<protein>
    <submittedName>
        <fullName evidence="1">Uncharacterized protein</fullName>
    </submittedName>
</protein>
<accession>A0A2Z6IEC5</accession>
<dbReference type="RefSeq" id="WP_126604152.1">
    <property type="nucleotide sequence ID" value="NZ_AP018795.1"/>
</dbReference>
<organism evidence="1 2">
    <name type="scientific">Acidithiobacillus ferridurans</name>
    <dbReference type="NCBI Taxonomy" id="1232575"/>
    <lineage>
        <taxon>Bacteria</taxon>
        <taxon>Pseudomonadati</taxon>
        <taxon>Pseudomonadota</taxon>
        <taxon>Acidithiobacillia</taxon>
        <taxon>Acidithiobacillales</taxon>
        <taxon>Acidithiobacillaceae</taxon>
        <taxon>Acidithiobacillus</taxon>
    </lineage>
</organism>
<keyword evidence="2" id="KW-1185">Reference proteome</keyword>
<name>A0A2Z6IEC5_ACIFI</name>
<proteinExistence type="predicted"/>
<dbReference type="AlphaFoldDB" id="A0A2Z6IEC5"/>
<gene>
    <name evidence="1" type="ORF">AFERRID_01290</name>
</gene>
<evidence type="ECO:0000313" key="2">
    <source>
        <dbReference type="Proteomes" id="UP000280188"/>
    </source>
</evidence>